<dbReference type="GO" id="GO:0004386">
    <property type="term" value="F:helicase activity"/>
    <property type="evidence" value="ECO:0007669"/>
    <property type="project" value="UniProtKB-KW"/>
</dbReference>
<evidence type="ECO:0000256" key="1">
    <source>
        <dbReference type="ARBA" id="ARBA00022741"/>
    </source>
</evidence>
<dbReference type="GO" id="GO:0005524">
    <property type="term" value="F:ATP binding"/>
    <property type="evidence" value="ECO:0007669"/>
    <property type="project" value="UniProtKB-KW"/>
</dbReference>
<dbReference type="SMART" id="SM01142">
    <property type="entry name" value="DSHCT"/>
    <property type="match status" value="1"/>
</dbReference>
<dbReference type="InterPro" id="IPR027417">
    <property type="entry name" value="P-loop_NTPase"/>
</dbReference>
<name>A0A9D6V4I9_9BACT</name>
<dbReference type="AlphaFoldDB" id="A0A9D6V4I9"/>
<organism evidence="8 9">
    <name type="scientific">Desulfomonile tiedjei</name>
    <dbReference type="NCBI Taxonomy" id="2358"/>
    <lineage>
        <taxon>Bacteria</taxon>
        <taxon>Pseudomonadati</taxon>
        <taxon>Thermodesulfobacteriota</taxon>
        <taxon>Desulfomonilia</taxon>
        <taxon>Desulfomonilales</taxon>
        <taxon>Desulfomonilaceae</taxon>
        <taxon>Desulfomonile</taxon>
    </lineage>
</organism>
<evidence type="ECO:0000256" key="4">
    <source>
        <dbReference type="ARBA" id="ARBA00022840"/>
    </source>
</evidence>
<evidence type="ECO:0000259" key="6">
    <source>
        <dbReference type="PROSITE" id="PS51192"/>
    </source>
</evidence>
<feature type="domain" description="Helicase ATP-binding" evidence="6">
    <location>
        <begin position="65"/>
        <end position="225"/>
    </location>
</feature>
<dbReference type="GO" id="GO:0016787">
    <property type="term" value="F:hydrolase activity"/>
    <property type="evidence" value="ECO:0007669"/>
    <property type="project" value="UniProtKB-KW"/>
</dbReference>
<dbReference type="InterPro" id="IPR050699">
    <property type="entry name" value="RNA-DNA_Helicase"/>
</dbReference>
<evidence type="ECO:0000256" key="5">
    <source>
        <dbReference type="SAM" id="MobiDB-lite"/>
    </source>
</evidence>
<sequence>MRAIRNKTGNTLQNKKRSQFPKKPKKLAVAADRIPRVHSGALALLADIGKPEPAAFIPDPFQVQALKLILSEDVVVSAPTGSGKTWIALEAIKEYLAKGCGVWYATPLKALSNAKYEEFGEALGRERVGILTGDRKENADAPVIVGTTEILRNQLYDAMDSGTDLGVDLVILDEAHYLGDIDRGVVWEEVLIYLPDRVRVLLLSATISNAQDVSRWLMHIRKFKCSVVHSAVRPVPLHVLFMTHQGLLTPFFRGRRLFSKVESYAKVEKNRKRIGGNPLPDMNRVIEVLREFQLLPAIVFLKSRSDCDRSLHTLAPSPRSPEEGGFQESVDAELMPAPELKGQRQLEQLLSCRAGAHHAGQLPGWRLLIEKMMVAGHLEVIFSTSTVAAGVNFPARTVVLLQSDRFNGRTFIDMTSTDLHQMTGRAGRRGIDNAGFTLIVPGKYMDIPLVRDLLLSESEPLQSRIAVNFSMILNLLLSHDPDGVRELLGYSFAAFHVNPRKAEKVKRRLQNDFERHLRVLQELDYVDKAGAPTHDGRWAARLRLDHPLLIAELIRQREFSGLNPQELASLIAPFVLDKDKEIVISKELWDRTRPLWNKFRNMLNKLKPLAQFMISRRFEVPNTMFWPVAAVFLWAHEVDWLELIEDVDADEGDLAMLVLRTADHLRQFLSLEKEEPELAETAAKALSTLMRSPLV</sequence>
<dbReference type="InterPro" id="IPR012961">
    <property type="entry name" value="Ski2/MTR4_C"/>
</dbReference>
<dbReference type="EMBL" id="JACRDE010000545">
    <property type="protein sequence ID" value="MBI5251946.1"/>
    <property type="molecule type" value="Genomic_DNA"/>
</dbReference>
<dbReference type="SMART" id="SM00487">
    <property type="entry name" value="DEXDc"/>
    <property type="match status" value="1"/>
</dbReference>
<reference evidence="8" key="1">
    <citation type="submission" date="2020-07" db="EMBL/GenBank/DDBJ databases">
        <title>Huge and variable diversity of episymbiotic CPR bacteria and DPANN archaea in groundwater ecosystems.</title>
        <authorList>
            <person name="He C.Y."/>
            <person name="Keren R."/>
            <person name="Whittaker M."/>
            <person name="Farag I.F."/>
            <person name="Doudna J."/>
            <person name="Cate J.H.D."/>
            <person name="Banfield J.F."/>
        </authorList>
    </citation>
    <scope>NUCLEOTIDE SEQUENCE</scope>
    <source>
        <strain evidence="8">NC_groundwater_1664_Pr3_B-0.1um_52_9</strain>
    </source>
</reference>
<keyword evidence="4" id="KW-0067">ATP-binding</keyword>
<comment type="caution">
    <text evidence="8">The sequence shown here is derived from an EMBL/GenBank/DDBJ whole genome shotgun (WGS) entry which is preliminary data.</text>
</comment>
<dbReference type="InterPro" id="IPR001650">
    <property type="entry name" value="Helicase_C-like"/>
</dbReference>
<dbReference type="Pfam" id="PF00270">
    <property type="entry name" value="DEAD"/>
    <property type="match status" value="1"/>
</dbReference>
<dbReference type="Proteomes" id="UP000807825">
    <property type="component" value="Unassembled WGS sequence"/>
</dbReference>
<dbReference type="PANTHER" id="PTHR12131:SF1">
    <property type="entry name" value="ATP-DEPENDENT RNA HELICASE SUPV3L1, MITOCHONDRIAL-RELATED"/>
    <property type="match status" value="1"/>
</dbReference>
<evidence type="ECO:0000256" key="3">
    <source>
        <dbReference type="ARBA" id="ARBA00022806"/>
    </source>
</evidence>
<proteinExistence type="predicted"/>
<dbReference type="GO" id="GO:0003676">
    <property type="term" value="F:nucleic acid binding"/>
    <property type="evidence" value="ECO:0007669"/>
    <property type="project" value="InterPro"/>
</dbReference>
<dbReference type="PANTHER" id="PTHR12131">
    <property type="entry name" value="ATP-DEPENDENT RNA AND DNA HELICASE"/>
    <property type="match status" value="1"/>
</dbReference>
<dbReference type="GO" id="GO:0070478">
    <property type="term" value="P:nuclear-transcribed mRNA catabolic process, 3'-5' exonucleolytic nonsense-mediated decay"/>
    <property type="evidence" value="ECO:0007669"/>
    <property type="project" value="TreeGrafter"/>
</dbReference>
<dbReference type="PROSITE" id="PS51192">
    <property type="entry name" value="HELICASE_ATP_BIND_1"/>
    <property type="match status" value="1"/>
</dbReference>
<dbReference type="SUPFAM" id="SSF52540">
    <property type="entry name" value="P-loop containing nucleoside triphosphate hydrolases"/>
    <property type="match status" value="1"/>
</dbReference>
<dbReference type="PROSITE" id="PS51194">
    <property type="entry name" value="HELICASE_CTER"/>
    <property type="match status" value="1"/>
</dbReference>
<keyword evidence="2" id="KW-0378">Hydrolase</keyword>
<evidence type="ECO:0000259" key="7">
    <source>
        <dbReference type="PROSITE" id="PS51194"/>
    </source>
</evidence>
<dbReference type="SMART" id="SM00490">
    <property type="entry name" value="HELICc"/>
    <property type="match status" value="1"/>
</dbReference>
<keyword evidence="3 8" id="KW-0347">Helicase</keyword>
<dbReference type="GO" id="GO:0055087">
    <property type="term" value="C:Ski complex"/>
    <property type="evidence" value="ECO:0007669"/>
    <property type="project" value="TreeGrafter"/>
</dbReference>
<protein>
    <submittedName>
        <fullName evidence="8">DEAD/DEAH box helicase</fullName>
    </submittedName>
</protein>
<dbReference type="Pfam" id="PF08148">
    <property type="entry name" value="DSHCT"/>
    <property type="match status" value="1"/>
</dbReference>
<evidence type="ECO:0000313" key="9">
    <source>
        <dbReference type="Proteomes" id="UP000807825"/>
    </source>
</evidence>
<accession>A0A9D6V4I9</accession>
<evidence type="ECO:0000313" key="8">
    <source>
        <dbReference type="EMBL" id="MBI5251946.1"/>
    </source>
</evidence>
<dbReference type="Gene3D" id="3.40.50.300">
    <property type="entry name" value="P-loop containing nucleotide triphosphate hydrolases"/>
    <property type="match status" value="2"/>
</dbReference>
<feature type="domain" description="Helicase C-terminal" evidence="7">
    <location>
        <begin position="281"/>
        <end position="477"/>
    </location>
</feature>
<dbReference type="InterPro" id="IPR011545">
    <property type="entry name" value="DEAD/DEAH_box_helicase_dom"/>
</dbReference>
<dbReference type="SMART" id="SM00382">
    <property type="entry name" value="AAA"/>
    <property type="match status" value="1"/>
</dbReference>
<gene>
    <name evidence="8" type="ORF">HY912_20835</name>
</gene>
<dbReference type="Gene3D" id="1.10.3380.30">
    <property type="match status" value="1"/>
</dbReference>
<keyword evidence="1" id="KW-0547">Nucleotide-binding</keyword>
<feature type="region of interest" description="Disordered" evidence="5">
    <location>
        <begin position="1"/>
        <end position="21"/>
    </location>
</feature>
<dbReference type="InterPro" id="IPR003593">
    <property type="entry name" value="AAA+_ATPase"/>
</dbReference>
<dbReference type="Pfam" id="PF00271">
    <property type="entry name" value="Helicase_C"/>
    <property type="match status" value="1"/>
</dbReference>
<dbReference type="InterPro" id="IPR014001">
    <property type="entry name" value="Helicase_ATP-bd"/>
</dbReference>
<evidence type="ECO:0000256" key="2">
    <source>
        <dbReference type="ARBA" id="ARBA00022801"/>
    </source>
</evidence>